<dbReference type="Proteomes" id="UP000466578">
    <property type="component" value="Chromosome"/>
</dbReference>
<evidence type="ECO:0000313" key="1">
    <source>
        <dbReference type="EMBL" id="BBY71309.1"/>
    </source>
</evidence>
<keyword evidence="2" id="KW-1185">Reference proteome</keyword>
<dbReference type="EMBL" id="AP022597">
    <property type="protein sequence ID" value="BBY71309.1"/>
    <property type="molecule type" value="Genomic_DNA"/>
</dbReference>
<sequence>MLRFSSGDIVKKRTPSDLVDLYAQLVSGDAGQAVVANPAVTAGGAALALVAALAVLGSPDVRHAEVRMRWIVATPGARATSVTATHFGRGKIVSGPLRAVQLSALETYLGPSDQLRYRSGTHSPSDPAVLAERQRHIPALLWHSVAMRFPPVGLAAEQLAATLACAVLVVGTRITLGEAARRFGSITTAPAVARVLQRLSTAKDWGGLRAALIRVADDLDAGACPIDYERRRALPFYQLMDGDKWYEICCETMVEASPAMRVELVRCWMYERMTGSPAHRCPTADRKREFHRQLSKLTQSMTPDLSVLLDRSATEFLEKHGCGGEPLLWHPTVSSCPVESHPRTLGADIESGMGCCRDAMRPPTAARLLGGQTP</sequence>
<name>A0ABN6AUU0_9MYCO</name>
<proteinExistence type="predicted"/>
<accession>A0ABN6AUU0</accession>
<gene>
    <name evidence="1" type="ORF">MPRI_34960</name>
</gene>
<organism evidence="1 2">
    <name type="scientific">Mycobacterium paraintracellulare</name>
    <dbReference type="NCBI Taxonomy" id="1138383"/>
    <lineage>
        <taxon>Bacteria</taxon>
        <taxon>Bacillati</taxon>
        <taxon>Actinomycetota</taxon>
        <taxon>Actinomycetes</taxon>
        <taxon>Mycobacteriales</taxon>
        <taxon>Mycobacteriaceae</taxon>
        <taxon>Mycobacterium</taxon>
        <taxon>Mycobacterium avium complex (MAC)</taxon>
    </lineage>
</organism>
<reference evidence="1 2" key="1">
    <citation type="journal article" date="2019" name="Emerg. Microbes Infect.">
        <title>Comprehensive subspecies identification of 175 nontuberculous mycobacteria species based on 7547 genomic profiles.</title>
        <authorList>
            <person name="Matsumoto Y."/>
            <person name="Kinjo T."/>
            <person name="Motooka D."/>
            <person name="Nabeya D."/>
            <person name="Jung N."/>
            <person name="Uechi K."/>
            <person name="Horii T."/>
            <person name="Iida T."/>
            <person name="Fujita J."/>
            <person name="Nakamura S."/>
        </authorList>
    </citation>
    <scope>NUCLEOTIDE SEQUENCE [LARGE SCALE GENOMIC DNA]</scope>
    <source>
        <strain evidence="1 2">JCM 30622</strain>
    </source>
</reference>
<protein>
    <submittedName>
        <fullName evidence="1">Uncharacterized protein</fullName>
    </submittedName>
</protein>
<evidence type="ECO:0000313" key="2">
    <source>
        <dbReference type="Proteomes" id="UP000466578"/>
    </source>
</evidence>